<feature type="chain" id="PRO_5013087393" description="alpha-L-fucosidase" evidence="7">
    <location>
        <begin position="22"/>
        <end position="714"/>
    </location>
</feature>
<evidence type="ECO:0000256" key="6">
    <source>
        <dbReference type="ARBA" id="ARBA00023295"/>
    </source>
</evidence>
<evidence type="ECO:0000256" key="5">
    <source>
        <dbReference type="ARBA" id="ARBA00022801"/>
    </source>
</evidence>
<gene>
    <name evidence="9" type="ORF">SAMN04488522_109149</name>
</gene>
<dbReference type="GO" id="GO:0005764">
    <property type="term" value="C:lysosome"/>
    <property type="evidence" value="ECO:0007669"/>
    <property type="project" value="TreeGrafter"/>
</dbReference>
<evidence type="ECO:0000256" key="4">
    <source>
        <dbReference type="ARBA" id="ARBA00022729"/>
    </source>
</evidence>
<dbReference type="PANTHER" id="PTHR10030:SF37">
    <property type="entry name" value="ALPHA-L-FUCOSIDASE-RELATED"/>
    <property type="match status" value="1"/>
</dbReference>
<dbReference type="GO" id="GO:0004560">
    <property type="term" value="F:alpha-L-fucosidase activity"/>
    <property type="evidence" value="ECO:0007669"/>
    <property type="project" value="InterPro"/>
</dbReference>
<dbReference type="Gene3D" id="3.20.20.80">
    <property type="entry name" value="Glycosidases"/>
    <property type="match status" value="1"/>
</dbReference>
<comment type="similarity">
    <text evidence="2">Belongs to the glycosyl hydrolase 29 family.</text>
</comment>
<dbReference type="OrthoDB" id="107551at2"/>
<dbReference type="InterPro" id="IPR016286">
    <property type="entry name" value="FUC_metazoa-typ"/>
</dbReference>
<evidence type="ECO:0000256" key="2">
    <source>
        <dbReference type="ARBA" id="ARBA00007951"/>
    </source>
</evidence>
<dbReference type="PANTHER" id="PTHR10030">
    <property type="entry name" value="ALPHA-L-FUCOSIDASE"/>
    <property type="match status" value="1"/>
</dbReference>
<comment type="function">
    <text evidence="1">Alpha-L-fucosidase is responsible for hydrolyzing the alpha-1,6-linked fucose joined to the reducing-end N-acetylglucosamine of the carbohydrate moieties of glycoproteins.</text>
</comment>
<keyword evidence="5" id="KW-0378">Hydrolase</keyword>
<dbReference type="InterPro" id="IPR017853">
    <property type="entry name" value="GH"/>
</dbReference>
<proteinExistence type="inferred from homology"/>
<dbReference type="GO" id="GO:0006004">
    <property type="term" value="P:fucose metabolic process"/>
    <property type="evidence" value="ECO:0007669"/>
    <property type="project" value="InterPro"/>
</dbReference>
<evidence type="ECO:0000313" key="10">
    <source>
        <dbReference type="Proteomes" id="UP000184287"/>
    </source>
</evidence>
<protein>
    <recommendedName>
        <fullName evidence="3">alpha-L-fucosidase</fullName>
        <ecNumber evidence="3">3.2.1.51</ecNumber>
    </recommendedName>
</protein>
<name>A0A1M5PGT6_9SPHI</name>
<feature type="domain" description="Glycoside hydrolase family 29 N-terminal" evidence="8">
    <location>
        <begin position="23"/>
        <end position="333"/>
    </location>
</feature>
<dbReference type="AlphaFoldDB" id="A0A1M5PGT6"/>
<accession>A0A1M5PGT6</accession>
<dbReference type="Proteomes" id="UP000184287">
    <property type="component" value="Unassembled WGS sequence"/>
</dbReference>
<dbReference type="SMART" id="SM00812">
    <property type="entry name" value="Alpha_L_fucos"/>
    <property type="match status" value="1"/>
</dbReference>
<sequence>MKHKSGILLLMLLLWSGISFSQHDPKALKAWQDQKYTMFIHYGIYSVLGGVWEGKPVTKGLSEQIQAHAGIYSDTYAKVAKRFNPEKWSADSIVSLAKKAGMRSIVITSKHHDGFCMFKTNTTDFNVVDATPYKRDVLKELSEACKRGGLRFGLYFSLIDWHYPQASPISSSNSDYITPEHVEYNKKQITELLSNYGPVSELWFDMGSQSATESKELRDLVHRLQPDCMIGSRIGNDMGDFNVMGDNQEPDYTIGVPWQSPASFFDETWSYRSWQNRGSEDEKIKEKLTSLIRVVSRGGNFLLNIGPKGDGSVVDFEKDVLLKIGKWLNKNGEAIYGADPDPFHISFKWGSLTSKTNKIYLHLLDHPENGQIILPGLQGKIKSVAVLGEAKQKIAFSQDQSGVKINIPAGLDISKEFKVITITFVNGYQVPPANIIELNKAELVLNSHNAFKHYSNSGIDYNTRYQSTVKESWTLQSVQTAKYIPKMYYSDQEKGKTIDLELNGKISTVSLADGIAEQLPQSGSLNWGPIYLSGPSGSGIDGFPGDIRSLNPESQWGKNAAQSWTKKTEWKNNQEYTLPAESETAVYLLQEINSEADQSYLAGITSTDGVIVTLNGEILAKHNNPFKEAKLNDVILLPLKMGKNQLLVKYFNGYKKDIIFGISNNLKQQVYYKDLPELNVQKGKYYPFSWQLHRPLSPHTTLGLSNVALKFHIK</sequence>
<organism evidence="9 10">
    <name type="scientific">Pedobacter caeni</name>
    <dbReference type="NCBI Taxonomy" id="288992"/>
    <lineage>
        <taxon>Bacteria</taxon>
        <taxon>Pseudomonadati</taxon>
        <taxon>Bacteroidota</taxon>
        <taxon>Sphingobacteriia</taxon>
        <taxon>Sphingobacteriales</taxon>
        <taxon>Sphingobacteriaceae</taxon>
        <taxon>Pedobacter</taxon>
    </lineage>
</organism>
<evidence type="ECO:0000256" key="7">
    <source>
        <dbReference type="SAM" id="SignalP"/>
    </source>
</evidence>
<keyword evidence="10" id="KW-1185">Reference proteome</keyword>
<dbReference type="SUPFAM" id="SSF51445">
    <property type="entry name" value="(Trans)glycosidases"/>
    <property type="match status" value="1"/>
</dbReference>
<keyword evidence="6" id="KW-0326">Glycosidase</keyword>
<dbReference type="STRING" id="288992.SAMN04488522_109149"/>
<dbReference type="EC" id="3.2.1.51" evidence="3"/>
<dbReference type="EMBL" id="FQUQ01000009">
    <property type="protein sequence ID" value="SHH00970.1"/>
    <property type="molecule type" value="Genomic_DNA"/>
</dbReference>
<dbReference type="Pfam" id="PF01120">
    <property type="entry name" value="Alpha_L_fucos"/>
    <property type="match status" value="1"/>
</dbReference>
<reference evidence="10" key="1">
    <citation type="submission" date="2016-11" db="EMBL/GenBank/DDBJ databases">
        <authorList>
            <person name="Varghese N."/>
            <person name="Submissions S."/>
        </authorList>
    </citation>
    <scope>NUCLEOTIDE SEQUENCE [LARGE SCALE GENOMIC DNA]</scope>
    <source>
        <strain evidence="10">DSM 16990</strain>
    </source>
</reference>
<keyword evidence="4 7" id="KW-0732">Signal</keyword>
<evidence type="ECO:0000313" key="9">
    <source>
        <dbReference type="EMBL" id="SHH00970.1"/>
    </source>
</evidence>
<evidence type="ECO:0000256" key="1">
    <source>
        <dbReference type="ARBA" id="ARBA00004071"/>
    </source>
</evidence>
<evidence type="ECO:0000259" key="8">
    <source>
        <dbReference type="Pfam" id="PF01120"/>
    </source>
</evidence>
<feature type="signal peptide" evidence="7">
    <location>
        <begin position="1"/>
        <end position="21"/>
    </location>
</feature>
<dbReference type="GO" id="GO:0016139">
    <property type="term" value="P:glycoside catabolic process"/>
    <property type="evidence" value="ECO:0007669"/>
    <property type="project" value="TreeGrafter"/>
</dbReference>
<dbReference type="Gene3D" id="2.60.40.1180">
    <property type="entry name" value="Golgi alpha-mannosidase II"/>
    <property type="match status" value="1"/>
</dbReference>
<dbReference type="InterPro" id="IPR000933">
    <property type="entry name" value="Glyco_hydro_29"/>
</dbReference>
<evidence type="ECO:0000256" key="3">
    <source>
        <dbReference type="ARBA" id="ARBA00012662"/>
    </source>
</evidence>
<dbReference type="InterPro" id="IPR013780">
    <property type="entry name" value="Glyco_hydro_b"/>
</dbReference>
<dbReference type="PRINTS" id="PR00741">
    <property type="entry name" value="GLHYDRLASE29"/>
</dbReference>
<dbReference type="InterPro" id="IPR057739">
    <property type="entry name" value="Glyco_hydro_29_N"/>
</dbReference>
<dbReference type="RefSeq" id="WP_073238836.1">
    <property type="nucleotide sequence ID" value="NZ_FQUQ01000009.1"/>
</dbReference>